<accession>A0A813F0E9</accession>
<dbReference type="OMA" id="THRMYSA"/>
<reference evidence="3" key="1">
    <citation type="submission" date="2021-02" db="EMBL/GenBank/DDBJ databases">
        <authorList>
            <person name="Dougan E. K."/>
            <person name="Rhodes N."/>
            <person name="Thang M."/>
            <person name="Chan C."/>
        </authorList>
    </citation>
    <scope>NUCLEOTIDE SEQUENCE</scope>
</reference>
<name>A0A813F0E9_POLGL</name>
<dbReference type="InterPro" id="IPR029052">
    <property type="entry name" value="Metallo-depent_PP-like"/>
</dbReference>
<comment type="caution">
    <text evidence="3">The sequence shown here is derived from an EMBL/GenBank/DDBJ whole genome shotgun (WGS) entry which is preliminary data.</text>
</comment>
<dbReference type="SUPFAM" id="SSF56300">
    <property type="entry name" value="Metallo-dependent phosphatases"/>
    <property type="match status" value="1"/>
</dbReference>
<dbReference type="Pfam" id="PF00149">
    <property type="entry name" value="Metallophos"/>
    <property type="match status" value="1"/>
</dbReference>
<feature type="domain" description="Calcineurin-like phosphoesterase" evidence="2">
    <location>
        <begin position="55"/>
        <end position="246"/>
    </location>
</feature>
<dbReference type="Gene3D" id="3.60.21.10">
    <property type="match status" value="1"/>
</dbReference>
<dbReference type="GO" id="GO:0016787">
    <property type="term" value="F:hydrolase activity"/>
    <property type="evidence" value="ECO:0007669"/>
    <property type="project" value="InterPro"/>
</dbReference>
<keyword evidence="1" id="KW-0732">Signal</keyword>
<gene>
    <name evidence="3" type="ORF">PGLA1383_LOCUS22847</name>
</gene>
<keyword evidence="4" id="KW-1185">Reference proteome</keyword>
<feature type="chain" id="PRO_5032647517" description="Calcineurin-like phosphoesterase domain-containing protein" evidence="1">
    <location>
        <begin position="17"/>
        <end position="432"/>
    </location>
</feature>
<evidence type="ECO:0000313" key="3">
    <source>
        <dbReference type="EMBL" id="CAE8604703.1"/>
    </source>
</evidence>
<proteinExistence type="predicted"/>
<sequence length="432" mass="47565">MLVRLVWCVLLSLSAAEFRSVRHHYGQKHAEITFPSDSSHRRMRGFETDTADGLLKIFHITDAHISLQNDDPPQTTRMYSAFVQTTDRASHSQTTSSAEFVKLLKKACSEKVDLIALGGDILNFPSERTVAWISEQLRGPGCGIPFLYTAGNHDWHVEGKEGDQSYDEQREPQLTSTLWPLFEQSAATLGRAGLFGHVHMKGVEILFIDNSNHQVSAEQLDFARERLDQESQSPVVLLLHMPLALPGVSLPPKESCGHASWGAAGDENWQLEGRPRWPQGNEASTGEFLQLVRAQASPAGRLVSILPGHVHRDFTVGVEDDRKFPPAANRTALACDPQQQGCGLRSFVAVDAEDLSGGGAGGDVLHEAHGAVQYNTLDAAEGGFRFQSVEDMRDAEEIRLGRRIRVLWRPACFAGEKLEAAEVEEDLIACCP</sequence>
<evidence type="ECO:0000259" key="2">
    <source>
        <dbReference type="Pfam" id="PF00149"/>
    </source>
</evidence>
<evidence type="ECO:0000256" key="1">
    <source>
        <dbReference type="SAM" id="SignalP"/>
    </source>
</evidence>
<organism evidence="3 4">
    <name type="scientific">Polarella glacialis</name>
    <name type="common">Dinoflagellate</name>
    <dbReference type="NCBI Taxonomy" id="89957"/>
    <lineage>
        <taxon>Eukaryota</taxon>
        <taxon>Sar</taxon>
        <taxon>Alveolata</taxon>
        <taxon>Dinophyceae</taxon>
        <taxon>Suessiales</taxon>
        <taxon>Suessiaceae</taxon>
        <taxon>Polarella</taxon>
    </lineage>
</organism>
<protein>
    <recommendedName>
        <fullName evidence="2">Calcineurin-like phosphoesterase domain-containing protein</fullName>
    </recommendedName>
</protein>
<dbReference type="OrthoDB" id="419997at2759"/>
<dbReference type="EMBL" id="CAJNNV010016811">
    <property type="protein sequence ID" value="CAE8604703.1"/>
    <property type="molecule type" value="Genomic_DNA"/>
</dbReference>
<feature type="signal peptide" evidence="1">
    <location>
        <begin position="1"/>
        <end position="16"/>
    </location>
</feature>
<evidence type="ECO:0000313" key="4">
    <source>
        <dbReference type="Proteomes" id="UP000654075"/>
    </source>
</evidence>
<dbReference type="InterPro" id="IPR004843">
    <property type="entry name" value="Calcineurin-like_PHP"/>
</dbReference>
<dbReference type="Proteomes" id="UP000654075">
    <property type="component" value="Unassembled WGS sequence"/>
</dbReference>
<dbReference type="AlphaFoldDB" id="A0A813F0E9"/>